<name>A0ABQ8GIN3_9PEZI</name>
<dbReference type="Proteomes" id="UP000774617">
    <property type="component" value="Unassembled WGS sequence"/>
</dbReference>
<feature type="region of interest" description="Disordered" evidence="1">
    <location>
        <begin position="1"/>
        <end position="31"/>
    </location>
</feature>
<evidence type="ECO:0000313" key="3">
    <source>
        <dbReference type="Proteomes" id="UP000774617"/>
    </source>
</evidence>
<organism evidence="2 3">
    <name type="scientific">Macrophomina phaseolina</name>
    <dbReference type="NCBI Taxonomy" id="35725"/>
    <lineage>
        <taxon>Eukaryota</taxon>
        <taxon>Fungi</taxon>
        <taxon>Dikarya</taxon>
        <taxon>Ascomycota</taxon>
        <taxon>Pezizomycotina</taxon>
        <taxon>Dothideomycetes</taxon>
        <taxon>Dothideomycetes incertae sedis</taxon>
        <taxon>Botryosphaeriales</taxon>
        <taxon>Botryosphaeriaceae</taxon>
        <taxon>Macrophomina</taxon>
    </lineage>
</organism>
<dbReference type="EMBL" id="JAGTJR010000009">
    <property type="protein sequence ID" value="KAH7054467.1"/>
    <property type="molecule type" value="Genomic_DNA"/>
</dbReference>
<sequence length="263" mass="28267">MREGQGEGVGSDYSAAAGRTSGESTGHAGCPKRQLAKTLEQLRTSCSSAHIIVHRPGLYGVQAEHAHPPPEWPIEMPPKAPSGGHGLALDAAASRLPPAGRSIKIAGGGRRALQWLDLRGPGGSHVPAPLPSSVCAVAQKEGGDSCSQRAAMHFLHTFPRCSSPAPIRTWAACCCCQTKSVLHVFNLNLRLCMPSPRLLLQLLQSGASTNPPAFMLHRAAWFPPAKERGREGKKKKPRSSRDMYLELDSREVKFPHKLRACKS</sequence>
<proteinExistence type="predicted"/>
<evidence type="ECO:0000313" key="2">
    <source>
        <dbReference type="EMBL" id="KAH7054467.1"/>
    </source>
</evidence>
<evidence type="ECO:0000256" key="1">
    <source>
        <dbReference type="SAM" id="MobiDB-lite"/>
    </source>
</evidence>
<protein>
    <submittedName>
        <fullName evidence="2">Uncharacterized protein</fullName>
    </submittedName>
</protein>
<accession>A0ABQ8GIN3</accession>
<comment type="caution">
    <text evidence="2">The sequence shown here is derived from an EMBL/GenBank/DDBJ whole genome shotgun (WGS) entry which is preliminary data.</text>
</comment>
<gene>
    <name evidence="2" type="ORF">B0J12DRAFT_454406</name>
</gene>
<keyword evidence="3" id="KW-1185">Reference proteome</keyword>
<reference evidence="2 3" key="1">
    <citation type="journal article" date="2021" name="Nat. Commun.">
        <title>Genetic determinants of endophytism in the Arabidopsis root mycobiome.</title>
        <authorList>
            <person name="Mesny F."/>
            <person name="Miyauchi S."/>
            <person name="Thiergart T."/>
            <person name="Pickel B."/>
            <person name="Atanasova L."/>
            <person name="Karlsson M."/>
            <person name="Huettel B."/>
            <person name="Barry K.W."/>
            <person name="Haridas S."/>
            <person name="Chen C."/>
            <person name="Bauer D."/>
            <person name="Andreopoulos W."/>
            <person name="Pangilinan J."/>
            <person name="LaButti K."/>
            <person name="Riley R."/>
            <person name="Lipzen A."/>
            <person name="Clum A."/>
            <person name="Drula E."/>
            <person name="Henrissat B."/>
            <person name="Kohler A."/>
            <person name="Grigoriev I.V."/>
            <person name="Martin F.M."/>
            <person name="Hacquard S."/>
        </authorList>
    </citation>
    <scope>NUCLEOTIDE SEQUENCE [LARGE SCALE GENOMIC DNA]</scope>
    <source>
        <strain evidence="2 3">MPI-SDFR-AT-0080</strain>
    </source>
</reference>